<dbReference type="EMBL" id="BAABFR010000021">
    <property type="protein sequence ID" value="GAA4390145.1"/>
    <property type="molecule type" value="Genomic_DNA"/>
</dbReference>
<feature type="transmembrane region" description="Helical" evidence="8">
    <location>
        <begin position="188"/>
        <end position="209"/>
    </location>
</feature>
<evidence type="ECO:0000256" key="8">
    <source>
        <dbReference type="SAM" id="Phobius"/>
    </source>
</evidence>
<dbReference type="Proteomes" id="UP001500635">
    <property type="component" value="Unassembled WGS sequence"/>
</dbReference>
<dbReference type="PANTHER" id="PTHR40074">
    <property type="entry name" value="O-ACETYLTRANSFERASE WECH"/>
    <property type="match status" value="1"/>
</dbReference>
<evidence type="ECO:0000313" key="10">
    <source>
        <dbReference type="EMBL" id="GAA4390145.1"/>
    </source>
</evidence>
<evidence type="ECO:0000256" key="7">
    <source>
        <dbReference type="SAM" id="MobiDB-lite"/>
    </source>
</evidence>
<gene>
    <name evidence="10" type="ORF">GCM10023147_17780</name>
</gene>
<keyword evidence="10" id="KW-0808">Transferase</keyword>
<keyword evidence="11" id="KW-1185">Reference proteome</keyword>
<evidence type="ECO:0000256" key="2">
    <source>
        <dbReference type="ARBA" id="ARBA00007400"/>
    </source>
</evidence>
<dbReference type="GO" id="GO:0016746">
    <property type="term" value="F:acyltransferase activity"/>
    <property type="evidence" value="ECO:0007669"/>
    <property type="project" value="UniProtKB-KW"/>
</dbReference>
<proteinExistence type="inferred from homology"/>
<organism evidence="10 11">
    <name type="scientific">Tsukamurella soli</name>
    <dbReference type="NCBI Taxonomy" id="644556"/>
    <lineage>
        <taxon>Bacteria</taxon>
        <taxon>Bacillati</taxon>
        <taxon>Actinomycetota</taxon>
        <taxon>Actinomycetes</taxon>
        <taxon>Mycobacteriales</taxon>
        <taxon>Tsukamurellaceae</taxon>
        <taxon>Tsukamurella</taxon>
    </lineage>
</organism>
<evidence type="ECO:0000256" key="5">
    <source>
        <dbReference type="ARBA" id="ARBA00022989"/>
    </source>
</evidence>
<sequence>MSVDQRAGGDQEGKALEDPSVDGAVAAVADGGAVADPATGSGAPGATSGGSKPRKKSGHLYEIDFVRLITFAGVILDHCVSGTTVPTNVASNAIQMALHYTRNSFFALTGFVLVYQYRFKELKATTFWRRRFKLIGLPYLLWTVFYWLYHYTLLWPPYFGSFAKGFDSGSATWQSFKTLGYDIFSGNAWYHLYFVFCTMQVYVVFPWVLKFLRWSFGYHKYILAASFLFHVYVLHMMSGPKPAFFDTWLTNKLWVHLPLTMIPYQFFTVAGMIAAMHFDAFRAFVRRWWYAVLAATFVVGFVTVLYYLHRTHHMMASDAASVFKPYSVFLFMGIALSLYGIGTLWSERRSPGSIADNLMSKAADRSFGIFLVHGLSLQELAPTIQRFRFTVYAPWVTIVTYIACIAVTVVAVEVLRRSPLSLVTTGREMIPLAKQNVRDVLVFGVALIAVGALLQSVLDMPVGTMIWVVGVIQLLSTAGCLVAARRRTVAA</sequence>
<evidence type="ECO:0000259" key="9">
    <source>
        <dbReference type="Pfam" id="PF01757"/>
    </source>
</evidence>
<dbReference type="Pfam" id="PF01757">
    <property type="entry name" value="Acyl_transf_3"/>
    <property type="match status" value="1"/>
</dbReference>
<keyword evidence="4 8" id="KW-0812">Transmembrane</keyword>
<reference evidence="11" key="1">
    <citation type="journal article" date="2019" name="Int. J. Syst. Evol. Microbiol.">
        <title>The Global Catalogue of Microorganisms (GCM) 10K type strain sequencing project: providing services to taxonomists for standard genome sequencing and annotation.</title>
        <authorList>
            <consortium name="The Broad Institute Genomics Platform"/>
            <consortium name="The Broad Institute Genome Sequencing Center for Infectious Disease"/>
            <person name="Wu L."/>
            <person name="Ma J."/>
        </authorList>
    </citation>
    <scope>NUCLEOTIDE SEQUENCE [LARGE SCALE GENOMIC DNA]</scope>
    <source>
        <strain evidence="11">JCM 17688</strain>
    </source>
</reference>
<comment type="similarity">
    <text evidence="2">Belongs to the acyltransferase 3 family.</text>
</comment>
<feature type="transmembrane region" description="Helical" evidence="8">
    <location>
        <begin position="391"/>
        <end position="415"/>
    </location>
</feature>
<protein>
    <submittedName>
        <fullName evidence="10">Acyltransferase</fullName>
    </submittedName>
</protein>
<keyword evidence="3" id="KW-1003">Cell membrane</keyword>
<evidence type="ECO:0000256" key="3">
    <source>
        <dbReference type="ARBA" id="ARBA00022475"/>
    </source>
</evidence>
<name>A0ABP8JFT0_9ACTN</name>
<feature type="transmembrane region" description="Helical" evidence="8">
    <location>
        <begin position="436"/>
        <end position="458"/>
    </location>
</feature>
<accession>A0ABP8JFT0</accession>
<feature type="transmembrane region" description="Helical" evidence="8">
    <location>
        <begin position="367"/>
        <end position="385"/>
    </location>
</feature>
<feature type="transmembrane region" description="Helical" evidence="8">
    <location>
        <begin position="253"/>
        <end position="276"/>
    </location>
</feature>
<feature type="region of interest" description="Disordered" evidence="7">
    <location>
        <begin position="1"/>
        <end position="20"/>
    </location>
</feature>
<keyword evidence="5 8" id="KW-1133">Transmembrane helix</keyword>
<feature type="transmembrane region" description="Helical" evidence="8">
    <location>
        <begin position="328"/>
        <end position="346"/>
    </location>
</feature>
<comment type="caution">
    <text evidence="10">The sequence shown here is derived from an EMBL/GenBank/DDBJ whole genome shotgun (WGS) entry which is preliminary data.</text>
</comment>
<dbReference type="PANTHER" id="PTHR40074:SF2">
    <property type="entry name" value="O-ACETYLTRANSFERASE WECH"/>
    <property type="match status" value="1"/>
</dbReference>
<feature type="compositionally biased region" description="Basic and acidic residues" evidence="7">
    <location>
        <begin position="7"/>
        <end position="17"/>
    </location>
</feature>
<feature type="compositionally biased region" description="Low complexity" evidence="7">
    <location>
        <begin position="34"/>
        <end position="51"/>
    </location>
</feature>
<dbReference type="InterPro" id="IPR002656">
    <property type="entry name" value="Acyl_transf_3_dom"/>
</dbReference>
<comment type="subcellular location">
    <subcellularLocation>
        <location evidence="1">Cell membrane</location>
        <topology evidence="1">Multi-pass membrane protein</topology>
    </subcellularLocation>
</comment>
<evidence type="ECO:0000256" key="4">
    <source>
        <dbReference type="ARBA" id="ARBA00022692"/>
    </source>
</evidence>
<evidence type="ECO:0000256" key="6">
    <source>
        <dbReference type="ARBA" id="ARBA00023136"/>
    </source>
</evidence>
<feature type="transmembrane region" description="Helical" evidence="8">
    <location>
        <begin position="221"/>
        <end position="238"/>
    </location>
</feature>
<keyword evidence="6 8" id="KW-0472">Membrane</keyword>
<feature type="transmembrane region" description="Helical" evidence="8">
    <location>
        <begin position="464"/>
        <end position="484"/>
    </location>
</feature>
<evidence type="ECO:0000313" key="11">
    <source>
        <dbReference type="Proteomes" id="UP001500635"/>
    </source>
</evidence>
<feature type="domain" description="Acyltransferase 3" evidence="9">
    <location>
        <begin position="61"/>
        <end position="409"/>
    </location>
</feature>
<feature type="transmembrane region" description="Helical" evidence="8">
    <location>
        <begin position="288"/>
        <end position="308"/>
    </location>
</feature>
<keyword evidence="10" id="KW-0012">Acyltransferase</keyword>
<dbReference type="RefSeq" id="WP_344993958.1">
    <property type="nucleotide sequence ID" value="NZ_BAABFR010000021.1"/>
</dbReference>
<feature type="region of interest" description="Disordered" evidence="7">
    <location>
        <begin position="34"/>
        <end position="56"/>
    </location>
</feature>
<evidence type="ECO:0000256" key="1">
    <source>
        <dbReference type="ARBA" id="ARBA00004651"/>
    </source>
</evidence>
<feature type="transmembrane region" description="Helical" evidence="8">
    <location>
        <begin position="132"/>
        <end position="149"/>
    </location>
</feature>